<proteinExistence type="inferred from homology"/>
<dbReference type="AlphaFoldDB" id="A0A3B0RM84"/>
<dbReference type="CDD" id="cd07381">
    <property type="entry name" value="MPP_CapA"/>
    <property type="match status" value="1"/>
</dbReference>
<dbReference type="Gene3D" id="2.60.120.260">
    <property type="entry name" value="Galactose-binding domain-like"/>
    <property type="match status" value="1"/>
</dbReference>
<feature type="domain" description="Capsule synthesis protein CapA" evidence="2">
    <location>
        <begin position="111"/>
        <end position="365"/>
    </location>
</feature>
<dbReference type="InterPro" id="IPR029052">
    <property type="entry name" value="Metallo-depent_PP-like"/>
</dbReference>
<accession>A0A3B0RM84</accession>
<dbReference type="InterPro" id="IPR019079">
    <property type="entry name" value="Capsule_synth_CapA"/>
</dbReference>
<dbReference type="PANTHER" id="PTHR33393">
    <property type="entry name" value="POLYGLUTAMINE SYNTHESIS ACCESSORY PROTEIN RV0574C-RELATED"/>
    <property type="match status" value="1"/>
</dbReference>
<gene>
    <name evidence="3" type="ORF">MNBD_ALPHA01-250</name>
</gene>
<sequence length="702" mass="77870">MNVILMLFLLLWLGVAPVIADSYLSGNILDENASAIESFTVLVGDAESYTGQGGTFSVPVNENNIITLQVTAEGYYSARHSFSPQELRAGKNGKKYIPPITLVARKKQRVMLAFGGDVMMGRRFAKPRAGEQILIRPQHRSGDTKEIVKYIKPYFGVADFGSVNLETQVMARKPEGSMAKSITFFSPPETVDALAWAGVDYVTLGNNHTFDNLKEGLLSTIDTLTRSPLGFSGAGLNEQQALEAYRTDISGVPYSFLGYVGWKGGSRPHQAAEGPIKGGAALGSMANIIKTVDREVADNQTTIVQYHGSLEYSEEPTLVTEQKLKTAIDRGADIAIAHHPHVVQGFEIYKDRLIAYSLGNFIFDQYYYAPQFSYMLYVWMDGEKFHRAEIVPLYVKGYKPTPAVGIIRTAILRRTASLSARRNVTLGYSGGHGVITKKEPVSPQKIKMSVNVKRDQRILNLDHCEASQYFSGLSTQNESIQYRLGQELLRRGDFEHFNSFKAPERGWVPQNEDSGVVSKPVYEGRKAFKVTADSGEKKSTFGMKIFTRVYKAGNPMTFTGYVYGDEATNFKFYMQTRPRGRGLAKSLKKGPEQVIGTLSVAQGAWQKFSFDFNTPRVGVHSFRMLVEASGKGGRVVAPVYFDDVGLVQWQTAYRESGIDQERPVPNRVTHIGLRGLAGSGELEISLMDFAKNRNGNYECHIE</sequence>
<dbReference type="PANTHER" id="PTHR33393:SF11">
    <property type="entry name" value="POLYGLUTAMINE SYNTHESIS ACCESSORY PROTEIN RV0574C-RELATED"/>
    <property type="match status" value="1"/>
</dbReference>
<comment type="similarity">
    <text evidence="1">Belongs to the CapA family.</text>
</comment>
<organism evidence="3">
    <name type="scientific">hydrothermal vent metagenome</name>
    <dbReference type="NCBI Taxonomy" id="652676"/>
    <lineage>
        <taxon>unclassified sequences</taxon>
        <taxon>metagenomes</taxon>
        <taxon>ecological metagenomes</taxon>
    </lineage>
</organism>
<evidence type="ECO:0000256" key="1">
    <source>
        <dbReference type="ARBA" id="ARBA00005662"/>
    </source>
</evidence>
<dbReference type="SUPFAM" id="SSF56300">
    <property type="entry name" value="Metallo-dependent phosphatases"/>
    <property type="match status" value="1"/>
</dbReference>
<dbReference type="InterPro" id="IPR052169">
    <property type="entry name" value="CW_Biosynth-Accessory"/>
</dbReference>
<name>A0A3B0RM84_9ZZZZ</name>
<dbReference type="Pfam" id="PF09587">
    <property type="entry name" value="PGA_cap"/>
    <property type="match status" value="1"/>
</dbReference>
<evidence type="ECO:0000259" key="2">
    <source>
        <dbReference type="SMART" id="SM00854"/>
    </source>
</evidence>
<dbReference type="SMART" id="SM00854">
    <property type="entry name" value="PGA_cap"/>
    <property type="match status" value="1"/>
</dbReference>
<dbReference type="Gene3D" id="3.60.21.10">
    <property type="match status" value="1"/>
</dbReference>
<protein>
    <submittedName>
        <fullName evidence="3">Capsule biosynthesis protein capA</fullName>
    </submittedName>
</protein>
<reference evidence="3" key="1">
    <citation type="submission" date="2018-06" db="EMBL/GenBank/DDBJ databases">
        <authorList>
            <person name="Zhirakovskaya E."/>
        </authorList>
    </citation>
    <scope>NUCLEOTIDE SEQUENCE</scope>
</reference>
<evidence type="ECO:0000313" key="3">
    <source>
        <dbReference type="EMBL" id="VAV94340.1"/>
    </source>
</evidence>
<dbReference type="EMBL" id="UOEJ01000056">
    <property type="protein sequence ID" value="VAV94340.1"/>
    <property type="molecule type" value="Genomic_DNA"/>
</dbReference>